<dbReference type="eggNOG" id="ENOG502TKMT">
    <property type="taxonomic scope" value="Eukaryota"/>
</dbReference>
<dbReference type="OrthoDB" id="2557317at2759"/>
<sequence>MPSCFTNPTTTTFLPFSHCLHSPLSSHVYPSIEGTIMSQHSSRQKEYTDEGGVIIFNIGIQTRQQSSVDDGRKVIDQFIDLLRGYADDPNVTIESAHYEPATATIFIHDPTEKIEPIQQQL</sequence>
<dbReference type="RefSeq" id="XP_011390827.1">
    <property type="nucleotide sequence ID" value="XM_011392525.1"/>
</dbReference>
<dbReference type="InParanoid" id="A0A0D1DUE0"/>
<dbReference type="Proteomes" id="UP000000561">
    <property type="component" value="Chromosome 13"/>
</dbReference>
<gene>
    <name evidence="1" type="ORF">UMAG_04490</name>
</gene>
<dbReference type="AlphaFoldDB" id="A0A0D1DUE0"/>
<proteinExistence type="predicted"/>
<organism evidence="1 2">
    <name type="scientific">Mycosarcoma maydis</name>
    <name type="common">Corn smut fungus</name>
    <name type="synonym">Ustilago maydis</name>
    <dbReference type="NCBI Taxonomy" id="5270"/>
    <lineage>
        <taxon>Eukaryota</taxon>
        <taxon>Fungi</taxon>
        <taxon>Dikarya</taxon>
        <taxon>Basidiomycota</taxon>
        <taxon>Ustilaginomycotina</taxon>
        <taxon>Ustilaginomycetes</taxon>
        <taxon>Ustilaginales</taxon>
        <taxon>Ustilaginaceae</taxon>
        <taxon>Mycosarcoma</taxon>
    </lineage>
</organism>
<reference evidence="1 2" key="1">
    <citation type="journal article" date="2006" name="Nature">
        <title>Insights from the genome of the biotrophic fungal plant pathogen Ustilago maydis.</title>
        <authorList>
            <person name="Kamper J."/>
            <person name="Kahmann R."/>
            <person name="Bolker M."/>
            <person name="Ma L.J."/>
            <person name="Brefort T."/>
            <person name="Saville B.J."/>
            <person name="Banuett F."/>
            <person name="Kronstad J.W."/>
            <person name="Gold S.E."/>
            <person name="Muller O."/>
            <person name="Perlin M.H."/>
            <person name="Wosten H.A."/>
            <person name="de Vries R."/>
            <person name="Ruiz-Herrera J."/>
            <person name="Reynaga-Pena C.G."/>
            <person name="Snetselaar K."/>
            <person name="McCann M."/>
            <person name="Perez-Martin J."/>
            <person name="Feldbrugge M."/>
            <person name="Basse C.W."/>
            <person name="Steinberg G."/>
            <person name="Ibeas J.I."/>
            <person name="Holloman W."/>
            <person name="Guzman P."/>
            <person name="Farman M."/>
            <person name="Stajich J.E."/>
            <person name="Sentandreu R."/>
            <person name="Gonzalez-Prieto J.M."/>
            <person name="Kennell J.C."/>
            <person name="Molina L."/>
            <person name="Schirawski J."/>
            <person name="Mendoza-Mendoza A."/>
            <person name="Greilinger D."/>
            <person name="Munch K."/>
            <person name="Rossel N."/>
            <person name="Scherer M."/>
            <person name="Vranes M."/>
            <person name="Ladendorf O."/>
            <person name="Vincon V."/>
            <person name="Fuchs U."/>
            <person name="Sandrock B."/>
            <person name="Meng S."/>
            <person name="Ho E.C."/>
            <person name="Cahill M.J."/>
            <person name="Boyce K.J."/>
            <person name="Klose J."/>
            <person name="Klosterman S.J."/>
            <person name="Deelstra H.J."/>
            <person name="Ortiz-Castellanos L."/>
            <person name="Li W."/>
            <person name="Sanchez-Alonso P."/>
            <person name="Schreier P.H."/>
            <person name="Hauser-Hahn I."/>
            <person name="Vaupel M."/>
            <person name="Koopmann E."/>
            <person name="Friedrich G."/>
            <person name="Voss H."/>
            <person name="Schluter T."/>
            <person name="Margolis J."/>
            <person name="Platt D."/>
            <person name="Swimmer C."/>
            <person name="Gnirke A."/>
            <person name="Chen F."/>
            <person name="Vysotskaia V."/>
            <person name="Mannhaupt G."/>
            <person name="Guldener U."/>
            <person name="Munsterkotter M."/>
            <person name="Haase D."/>
            <person name="Oesterheld M."/>
            <person name="Mewes H.W."/>
            <person name="Mauceli E.W."/>
            <person name="DeCaprio D."/>
            <person name="Wade C.M."/>
            <person name="Butler J."/>
            <person name="Young S."/>
            <person name="Jaffe D.B."/>
            <person name="Calvo S."/>
            <person name="Nusbaum C."/>
            <person name="Galagan J."/>
            <person name="Birren B.W."/>
        </authorList>
    </citation>
    <scope>NUCLEOTIDE SEQUENCE [LARGE SCALE GENOMIC DNA]</scope>
    <source>
        <strain evidence="2">DSM 14603 / FGSC 9021 / UM521</strain>
    </source>
</reference>
<name>A0A0D1DUE0_MYCMD</name>
<evidence type="ECO:0000313" key="1">
    <source>
        <dbReference type="EMBL" id="KIS67391.1"/>
    </source>
</evidence>
<accession>A0A0D1DUE0</accession>
<dbReference type="GeneID" id="23564659"/>
<protein>
    <submittedName>
        <fullName evidence="1">Uncharacterized protein</fullName>
    </submittedName>
</protein>
<evidence type="ECO:0000313" key="2">
    <source>
        <dbReference type="Proteomes" id="UP000000561"/>
    </source>
</evidence>
<keyword evidence="2" id="KW-1185">Reference proteome</keyword>
<dbReference type="KEGG" id="uma:UMAG_04490"/>
<dbReference type="EMBL" id="CM003152">
    <property type="protein sequence ID" value="KIS67391.1"/>
    <property type="molecule type" value="Genomic_DNA"/>
</dbReference>
<dbReference type="VEuPathDB" id="FungiDB:UMAG_04490"/>